<dbReference type="EMBL" id="KN831983">
    <property type="protein sequence ID" value="KIO02180.1"/>
    <property type="molecule type" value="Genomic_DNA"/>
</dbReference>
<organism evidence="1 2">
    <name type="scientific">Pisolithus tinctorius Marx 270</name>
    <dbReference type="NCBI Taxonomy" id="870435"/>
    <lineage>
        <taxon>Eukaryota</taxon>
        <taxon>Fungi</taxon>
        <taxon>Dikarya</taxon>
        <taxon>Basidiomycota</taxon>
        <taxon>Agaricomycotina</taxon>
        <taxon>Agaricomycetes</taxon>
        <taxon>Agaricomycetidae</taxon>
        <taxon>Boletales</taxon>
        <taxon>Sclerodermatineae</taxon>
        <taxon>Pisolithaceae</taxon>
        <taxon>Pisolithus</taxon>
    </lineage>
</organism>
<protein>
    <submittedName>
        <fullName evidence="1">Uncharacterized protein</fullName>
    </submittedName>
</protein>
<evidence type="ECO:0000313" key="2">
    <source>
        <dbReference type="Proteomes" id="UP000054217"/>
    </source>
</evidence>
<dbReference type="InParanoid" id="A0A0C3NMQ7"/>
<dbReference type="AlphaFoldDB" id="A0A0C3NMQ7"/>
<accession>A0A0C3NMQ7</accession>
<name>A0A0C3NMQ7_PISTI</name>
<reference evidence="2" key="2">
    <citation type="submission" date="2015-01" db="EMBL/GenBank/DDBJ databases">
        <title>Evolutionary Origins and Diversification of the Mycorrhizal Mutualists.</title>
        <authorList>
            <consortium name="DOE Joint Genome Institute"/>
            <consortium name="Mycorrhizal Genomics Consortium"/>
            <person name="Kohler A."/>
            <person name="Kuo A."/>
            <person name="Nagy L.G."/>
            <person name="Floudas D."/>
            <person name="Copeland A."/>
            <person name="Barry K.W."/>
            <person name="Cichocki N."/>
            <person name="Veneault-Fourrey C."/>
            <person name="LaButti K."/>
            <person name="Lindquist E.A."/>
            <person name="Lipzen A."/>
            <person name="Lundell T."/>
            <person name="Morin E."/>
            <person name="Murat C."/>
            <person name="Riley R."/>
            <person name="Ohm R."/>
            <person name="Sun H."/>
            <person name="Tunlid A."/>
            <person name="Henrissat B."/>
            <person name="Grigoriev I.V."/>
            <person name="Hibbett D.S."/>
            <person name="Martin F."/>
        </authorList>
    </citation>
    <scope>NUCLEOTIDE SEQUENCE [LARGE SCALE GENOMIC DNA]</scope>
    <source>
        <strain evidence="2">Marx 270</strain>
    </source>
</reference>
<evidence type="ECO:0000313" key="1">
    <source>
        <dbReference type="EMBL" id="KIO02180.1"/>
    </source>
</evidence>
<sequence>MATISQFMISGMSFPLGCGHRTTQRKPKHCCRQRLYLGGVSTDWISLLSNIFVRPSMLKDVQPKPRRSSSISSGQQIMRDTQLRIGSQQSHSTLLCCPSVLKVPQVCSSNGAELEL</sequence>
<proteinExistence type="predicted"/>
<dbReference type="Proteomes" id="UP000054217">
    <property type="component" value="Unassembled WGS sequence"/>
</dbReference>
<reference evidence="1 2" key="1">
    <citation type="submission" date="2014-04" db="EMBL/GenBank/DDBJ databases">
        <authorList>
            <consortium name="DOE Joint Genome Institute"/>
            <person name="Kuo A."/>
            <person name="Kohler A."/>
            <person name="Costa M.D."/>
            <person name="Nagy L.G."/>
            <person name="Floudas D."/>
            <person name="Copeland A."/>
            <person name="Barry K.W."/>
            <person name="Cichocki N."/>
            <person name="Veneault-Fourrey C."/>
            <person name="LaButti K."/>
            <person name="Lindquist E.A."/>
            <person name="Lipzen A."/>
            <person name="Lundell T."/>
            <person name="Morin E."/>
            <person name="Murat C."/>
            <person name="Sun H."/>
            <person name="Tunlid A."/>
            <person name="Henrissat B."/>
            <person name="Grigoriev I.V."/>
            <person name="Hibbett D.S."/>
            <person name="Martin F."/>
            <person name="Nordberg H.P."/>
            <person name="Cantor M.N."/>
            <person name="Hua S.X."/>
        </authorList>
    </citation>
    <scope>NUCLEOTIDE SEQUENCE [LARGE SCALE GENOMIC DNA]</scope>
    <source>
        <strain evidence="1 2">Marx 270</strain>
    </source>
</reference>
<keyword evidence="2" id="KW-1185">Reference proteome</keyword>
<gene>
    <name evidence="1" type="ORF">M404DRAFT_714986</name>
</gene>
<dbReference type="HOGENOM" id="CLU_2097818_0_0_1"/>